<evidence type="ECO:0008006" key="3">
    <source>
        <dbReference type="Google" id="ProtNLM"/>
    </source>
</evidence>
<sequence length="106" mass="10374">MKNYIQRGDSITVAAPAAVTSGAGVLIGSLFGVAATDAETGADVAISTVGVFDLPKEPTTDTFAVGAPVEWDAANDRVTALDEGVQIGVAVAAAGATAATVAVRLG</sequence>
<name>A0A225NBA8_9RHOB</name>
<dbReference type="AlphaFoldDB" id="A0A225NBA8"/>
<dbReference type="InterPro" id="IPR011231">
    <property type="entry name" value="Phage_VT1-Sakai_H0018"/>
</dbReference>
<reference evidence="1 2" key="1">
    <citation type="submission" date="2013-04" db="EMBL/GenBank/DDBJ databases">
        <title>Oceanicola sp. 22II1-22F33 Genome Sequencing.</title>
        <authorList>
            <person name="Lai Q."/>
            <person name="Li G."/>
            <person name="Shao Z."/>
        </authorList>
    </citation>
    <scope>NUCLEOTIDE SEQUENCE [LARGE SCALE GENOMIC DNA]</scope>
    <source>
        <strain evidence="1 2">22II1-22F33</strain>
    </source>
</reference>
<dbReference type="Proteomes" id="UP000215377">
    <property type="component" value="Unassembled WGS sequence"/>
</dbReference>
<dbReference type="PIRSF" id="PIRSF030771">
    <property type="entry name" value="UCP030771"/>
    <property type="match status" value="1"/>
</dbReference>
<protein>
    <recommendedName>
        <fullName evidence="3">RecA/RadA recombinase</fullName>
    </recommendedName>
</protein>
<proteinExistence type="predicted"/>
<keyword evidence="2" id="KW-1185">Reference proteome</keyword>
<dbReference type="OrthoDB" id="5365964at2"/>
<dbReference type="RefSeq" id="WP_088652734.1">
    <property type="nucleotide sequence ID" value="NZ_AQQR01000026.1"/>
</dbReference>
<dbReference type="Pfam" id="PF09956">
    <property type="entry name" value="Phage_cement_2"/>
    <property type="match status" value="1"/>
</dbReference>
<comment type="caution">
    <text evidence="1">The sequence shown here is derived from an EMBL/GenBank/DDBJ whole genome shotgun (WGS) entry which is preliminary data.</text>
</comment>
<gene>
    <name evidence="1" type="ORF">ATO3_25555</name>
</gene>
<accession>A0A225NBA8</accession>
<dbReference type="EMBL" id="AQQR01000026">
    <property type="protein sequence ID" value="OWU67799.1"/>
    <property type="molecule type" value="Genomic_DNA"/>
</dbReference>
<evidence type="ECO:0000313" key="1">
    <source>
        <dbReference type="EMBL" id="OWU67799.1"/>
    </source>
</evidence>
<evidence type="ECO:0000313" key="2">
    <source>
        <dbReference type="Proteomes" id="UP000215377"/>
    </source>
</evidence>
<organism evidence="1 2">
    <name type="scientific">Marinibacterium profundimaris</name>
    <dbReference type="NCBI Taxonomy" id="1679460"/>
    <lineage>
        <taxon>Bacteria</taxon>
        <taxon>Pseudomonadati</taxon>
        <taxon>Pseudomonadota</taxon>
        <taxon>Alphaproteobacteria</taxon>
        <taxon>Rhodobacterales</taxon>
        <taxon>Paracoccaceae</taxon>
        <taxon>Marinibacterium</taxon>
    </lineage>
</organism>